<keyword evidence="4 6" id="KW-1133">Transmembrane helix</keyword>
<feature type="domain" description="SSD" evidence="7">
    <location>
        <begin position="241"/>
        <end position="332"/>
    </location>
</feature>
<evidence type="ECO:0000259" key="7">
    <source>
        <dbReference type="PROSITE" id="PS50156"/>
    </source>
</evidence>
<dbReference type="Proteomes" id="UP001434337">
    <property type="component" value="Chromosome"/>
</dbReference>
<organism evidence="8 9">
    <name type="scientific">Propioniciclava soli</name>
    <dbReference type="NCBI Taxonomy" id="2775081"/>
    <lineage>
        <taxon>Bacteria</taxon>
        <taxon>Bacillati</taxon>
        <taxon>Actinomycetota</taxon>
        <taxon>Actinomycetes</taxon>
        <taxon>Propionibacteriales</taxon>
        <taxon>Propionibacteriaceae</taxon>
        <taxon>Propioniciclava</taxon>
    </lineage>
</organism>
<feature type="transmembrane region" description="Helical" evidence="6">
    <location>
        <begin position="588"/>
        <end position="608"/>
    </location>
</feature>
<feature type="transmembrane region" description="Helical" evidence="6">
    <location>
        <begin position="657"/>
        <end position="680"/>
    </location>
</feature>
<evidence type="ECO:0000256" key="5">
    <source>
        <dbReference type="ARBA" id="ARBA00023136"/>
    </source>
</evidence>
<dbReference type="RefSeq" id="WP_342373521.1">
    <property type="nucleotide sequence ID" value="NZ_CP115965.1"/>
</dbReference>
<dbReference type="PANTHER" id="PTHR33406:SF13">
    <property type="entry name" value="MEMBRANE PROTEIN YDFJ"/>
    <property type="match status" value="1"/>
</dbReference>
<keyword evidence="3 6" id="KW-0812">Transmembrane</keyword>
<name>A0ABZ3CC15_9ACTN</name>
<comment type="subcellular location">
    <subcellularLocation>
        <location evidence="1">Cell membrane</location>
        <topology evidence="1">Multi-pass membrane protein</topology>
    </subcellularLocation>
</comment>
<dbReference type="SUPFAM" id="SSF82866">
    <property type="entry name" value="Multidrug efflux transporter AcrB transmembrane domain"/>
    <property type="match status" value="2"/>
</dbReference>
<dbReference type="InterPro" id="IPR004869">
    <property type="entry name" value="MMPL_dom"/>
</dbReference>
<evidence type="ECO:0000313" key="9">
    <source>
        <dbReference type="Proteomes" id="UP001434337"/>
    </source>
</evidence>
<dbReference type="EMBL" id="CP115965">
    <property type="protein sequence ID" value="WZX00141.1"/>
    <property type="molecule type" value="Genomic_DNA"/>
</dbReference>
<accession>A0ABZ3CC15</accession>
<feature type="transmembrane region" description="Helical" evidence="6">
    <location>
        <begin position="207"/>
        <end position="228"/>
    </location>
</feature>
<dbReference type="InterPro" id="IPR050545">
    <property type="entry name" value="Mycobact_MmpL"/>
</dbReference>
<evidence type="ECO:0000313" key="8">
    <source>
        <dbReference type="EMBL" id="WZX00141.1"/>
    </source>
</evidence>
<evidence type="ECO:0000256" key="3">
    <source>
        <dbReference type="ARBA" id="ARBA00022692"/>
    </source>
</evidence>
<proteinExistence type="predicted"/>
<feature type="transmembrane region" description="Helical" evidence="6">
    <location>
        <begin position="273"/>
        <end position="304"/>
    </location>
</feature>
<evidence type="ECO:0000256" key="6">
    <source>
        <dbReference type="SAM" id="Phobius"/>
    </source>
</evidence>
<evidence type="ECO:0000256" key="2">
    <source>
        <dbReference type="ARBA" id="ARBA00022475"/>
    </source>
</evidence>
<sequence length="895" mass="94235">MSTTIYLMARACYRARKRIVGLWLVIFAALAVLGLGGGRSFDNEFRVPGASSQEALDQLRMTFPATADTAALMVVVAPPGTRVDDPRVKGALEDSLADIATFDWVTGTDSPFGEYVTGMIADDGRAAYAQVRIAGGVYSFTDAAAAQLDAAGEDLEAELPGSVVRMGGEVYSEDLPEVSIVEGIGVIVAAIVLFLALGSVRAAAIPVMSGVCGAAMAALLILASTAIMPINSTTLILALMLALAVGIDYTLFSVSRHRAQLRDGMDVEESAAVATATAGSAVVFAGLTVIVALLGLSIAGIPFLTSMGAFAAAAVGLEIALALTFLPAMLGFLGERLRPRAGSRRARPPHRVARGWIRGVTRYPLLVVLIVVGLLGALTLPAKDLELALPNAGRSVPGAPDRVTYDLITEYYGPGANGPLIVTAPVLETDDPMAIIDELEADIEAMPGVRSIVLATPNKNADTAVIQLVPTTGPDDPGTADLVHRLRDRAPEWKRDLGVDTAVTGFTAVSIDVSERLAAALLPFGLFVVGLSLVLLTLVFRSIWVPVKAVLGYLLSVGAAFGATTLVFNQGHGKEIINLAEPLPVISFLPILLMGILFGLAMDYEVFLTSRMREEYSRGNSEHWLEDGFSATSGVVVAAAVIMFAVFASFVPVGSGMIKPIAFSLAVGVAVDAFVVRMVLGPAVMKLLGRRAWWLPSWLDRVLPSLDIEGEALAHQLATRDWPASEAPGAVHVQGLKLRRGRTTLLDVAELHAPWGATVLLTGPELRRTALLLALSGRLRADAGRVRVLGLVLPPETRTLRARSTFVDGGSPDTWAALEDSLGEIVFVLDADALHGPARDRLEAVMAGGDRTVVLSGDHDSADLLAPARTPLTVNLTEARPEDADRPRSLAATPT</sequence>
<evidence type="ECO:0000256" key="1">
    <source>
        <dbReference type="ARBA" id="ARBA00004651"/>
    </source>
</evidence>
<dbReference type="InterPro" id="IPR000731">
    <property type="entry name" value="SSD"/>
</dbReference>
<reference evidence="8 9" key="1">
    <citation type="journal article" date="2023" name="Environ Microbiome">
        <title>A coral-associated actinobacterium mitigates coral bleaching under heat stress.</title>
        <authorList>
            <person name="Li J."/>
            <person name="Zou Y."/>
            <person name="Li Q."/>
            <person name="Zhang J."/>
            <person name="Bourne D.G."/>
            <person name="Lyu Y."/>
            <person name="Liu C."/>
            <person name="Zhang S."/>
        </authorList>
    </citation>
    <scope>NUCLEOTIDE SEQUENCE [LARGE SCALE GENOMIC DNA]</scope>
    <source>
        <strain evidence="8 9">SCSIO 13291</strain>
    </source>
</reference>
<feature type="transmembrane region" description="Helical" evidence="6">
    <location>
        <begin position="310"/>
        <end position="334"/>
    </location>
</feature>
<feature type="transmembrane region" description="Helical" evidence="6">
    <location>
        <begin position="550"/>
        <end position="568"/>
    </location>
</feature>
<dbReference type="PROSITE" id="PS50156">
    <property type="entry name" value="SSD"/>
    <property type="match status" value="1"/>
</dbReference>
<gene>
    <name evidence="8" type="ORF">PCC79_08160</name>
</gene>
<feature type="transmembrane region" description="Helical" evidence="6">
    <location>
        <begin position="355"/>
        <end position="380"/>
    </location>
</feature>
<dbReference type="Gene3D" id="1.20.1640.10">
    <property type="entry name" value="Multidrug efflux transporter AcrB transmembrane domain"/>
    <property type="match status" value="2"/>
</dbReference>
<keyword evidence="9" id="KW-1185">Reference proteome</keyword>
<feature type="transmembrane region" description="Helical" evidence="6">
    <location>
        <begin position="234"/>
        <end position="252"/>
    </location>
</feature>
<keyword evidence="2" id="KW-1003">Cell membrane</keyword>
<dbReference type="PANTHER" id="PTHR33406">
    <property type="entry name" value="MEMBRANE PROTEIN MJ1562-RELATED"/>
    <property type="match status" value="1"/>
</dbReference>
<feature type="transmembrane region" description="Helical" evidence="6">
    <location>
        <begin position="517"/>
        <end position="538"/>
    </location>
</feature>
<protein>
    <submittedName>
        <fullName evidence="8">MMPL family transporter</fullName>
    </submittedName>
</protein>
<feature type="transmembrane region" description="Helical" evidence="6">
    <location>
        <begin position="20"/>
        <end position="38"/>
    </location>
</feature>
<keyword evidence="5 6" id="KW-0472">Membrane</keyword>
<dbReference type="Pfam" id="PF03176">
    <property type="entry name" value="MMPL"/>
    <property type="match status" value="2"/>
</dbReference>
<evidence type="ECO:0000256" key="4">
    <source>
        <dbReference type="ARBA" id="ARBA00022989"/>
    </source>
</evidence>
<feature type="transmembrane region" description="Helical" evidence="6">
    <location>
        <begin position="180"/>
        <end position="200"/>
    </location>
</feature>
<feature type="transmembrane region" description="Helical" evidence="6">
    <location>
        <begin position="629"/>
        <end position="651"/>
    </location>
</feature>